<dbReference type="GO" id="GO:0003700">
    <property type="term" value="F:DNA-binding transcription factor activity"/>
    <property type="evidence" value="ECO:0007669"/>
    <property type="project" value="InterPro"/>
</dbReference>
<dbReference type="CDD" id="cd03137">
    <property type="entry name" value="GATase1_AraC_1"/>
    <property type="match status" value="1"/>
</dbReference>
<dbReference type="InterPro" id="IPR009057">
    <property type="entry name" value="Homeodomain-like_sf"/>
</dbReference>
<dbReference type="InterPro" id="IPR029062">
    <property type="entry name" value="Class_I_gatase-like"/>
</dbReference>
<dbReference type="InterPro" id="IPR002818">
    <property type="entry name" value="DJ-1/PfpI"/>
</dbReference>
<reference evidence="4 5" key="1">
    <citation type="submission" date="2018-09" db="EMBL/GenBank/DDBJ databases">
        <title>Isolation, diversity and antifungal activity of actinobacteria from wheat.</title>
        <authorList>
            <person name="Han C."/>
        </authorList>
    </citation>
    <scope>NUCLEOTIDE SEQUENCE [LARGE SCALE GENOMIC DNA]</scope>
    <source>
        <strain evidence="4 5">NEAU-YY265</strain>
    </source>
</reference>
<protein>
    <submittedName>
        <fullName evidence="4">Helix-turn-helix domain-containing protein</fullName>
    </submittedName>
</protein>
<proteinExistence type="predicted"/>
<evidence type="ECO:0000256" key="1">
    <source>
        <dbReference type="ARBA" id="ARBA00023015"/>
    </source>
</evidence>
<feature type="domain" description="HTH araC/xylS-type" evidence="3">
    <location>
        <begin position="221"/>
        <end position="319"/>
    </location>
</feature>
<dbReference type="SUPFAM" id="SSF46689">
    <property type="entry name" value="Homeodomain-like"/>
    <property type="match status" value="2"/>
</dbReference>
<evidence type="ECO:0000259" key="3">
    <source>
        <dbReference type="PROSITE" id="PS01124"/>
    </source>
</evidence>
<keyword evidence="2" id="KW-0804">Transcription</keyword>
<name>A0A418KGA6_9ACTN</name>
<dbReference type="InterPro" id="IPR018060">
    <property type="entry name" value="HTH_AraC"/>
</dbReference>
<dbReference type="Gene3D" id="1.10.10.60">
    <property type="entry name" value="Homeodomain-like"/>
    <property type="match status" value="1"/>
</dbReference>
<dbReference type="GO" id="GO:0043565">
    <property type="term" value="F:sequence-specific DNA binding"/>
    <property type="evidence" value="ECO:0007669"/>
    <property type="project" value="InterPro"/>
</dbReference>
<dbReference type="RefSeq" id="WP_119663435.1">
    <property type="nucleotide sequence ID" value="NZ_QUAL01000439.1"/>
</dbReference>
<dbReference type="OrthoDB" id="3194870at2"/>
<gene>
    <name evidence="4" type="ORF">DY240_30635</name>
</gene>
<evidence type="ECO:0000256" key="2">
    <source>
        <dbReference type="ARBA" id="ARBA00023163"/>
    </source>
</evidence>
<keyword evidence="5" id="KW-1185">Reference proteome</keyword>
<dbReference type="Pfam" id="PF01965">
    <property type="entry name" value="DJ-1_PfpI"/>
    <property type="match status" value="1"/>
</dbReference>
<organism evidence="4 5">
    <name type="scientific">Jiangella rhizosphaerae</name>
    <dbReference type="NCBI Taxonomy" id="2293569"/>
    <lineage>
        <taxon>Bacteria</taxon>
        <taxon>Bacillati</taxon>
        <taxon>Actinomycetota</taxon>
        <taxon>Actinomycetes</taxon>
        <taxon>Jiangellales</taxon>
        <taxon>Jiangellaceae</taxon>
        <taxon>Jiangella</taxon>
    </lineage>
</organism>
<dbReference type="Proteomes" id="UP000284057">
    <property type="component" value="Unassembled WGS sequence"/>
</dbReference>
<dbReference type="PANTHER" id="PTHR43130:SF3">
    <property type="entry name" value="HTH-TYPE TRANSCRIPTIONAL REGULATOR RV1931C"/>
    <property type="match status" value="1"/>
</dbReference>
<keyword evidence="1" id="KW-0805">Transcription regulation</keyword>
<dbReference type="Gene3D" id="3.40.50.880">
    <property type="match status" value="1"/>
</dbReference>
<dbReference type="SMART" id="SM00342">
    <property type="entry name" value="HTH_ARAC"/>
    <property type="match status" value="1"/>
</dbReference>
<evidence type="ECO:0000313" key="4">
    <source>
        <dbReference type="EMBL" id="RIQ10941.1"/>
    </source>
</evidence>
<dbReference type="InterPro" id="IPR052158">
    <property type="entry name" value="INH-QAR"/>
</dbReference>
<evidence type="ECO:0000313" key="5">
    <source>
        <dbReference type="Proteomes" id="UP000284057"/>
    </source>
</evidence>
<comment type="caution">
    <text evidence="4">The sequence shown here is derived from an EMBL/GenBank/DDBJ whole genome shotgun (WGS) entry which is preliminary data.</text>
</comment>
<dbReference type="SUPFAM" id="SSF52317">
    <property type="entry name" value="Class I glutamine amidotransferase-like"/>
    <property type="match status" value="1"/>
</dbReference>
<dbReference type="PROSITE" id="PS01124">
    <property type="entry name" value="HTH_ARAC_FAMILY_2"/>
    <property type="match status" value="1"/>
</dbReference>
<dbReference type="AlphaFoldDB" id="A0A418KGA6"/>
<accession>A0A418KGA6</accession>
<dbReference type="PANTHER" id="PTHR43130">
    <property type="entry name" value="ARAC-FAMILY TRANSCRIPTIONAL REGULATOR"/>
    <property type="match status" value="1"/>
</dbReference>
<dbReference type="EMBL" id="QUAL01000439">
    <property type="protein sequence ID" value="RIQ10941.1"/>
    <property type="molecule type" value="Genomic_DNA"/>
</dbReference>
<sequence>MTAQAHRVVVLARHGVIPFELAIPARVFGVARTADGRALYDVRTCGLEPGTVSTDADFDVVVPHGPEALAGADTVVVPASYATTSISREGTLPPDLAAAFDLIRSGTRIVSICTGAFALAAAGLLDGRPATTHWRSAARFAELFPQVKLDPDVLFVDDGDILTSAGVAAGIDLCLHIVRRDFGTAVANRAARRCVVPPWRDGGQAQYVDQPVPEPAAPTTADARSWALAHLDQPLTLQDLARRQAMSVRTFTRRFRQEVGVSPGQWLIQQRVDRARHLLEDSDLTVDEVARRCGFGTAASMRQHLRASLGVSPSGYRRTFRS</sequence>
<dbReference type="Pfam" id="PF12833">
    <property type="entry name" value="HTH_18"/>
    <property type="match status" value="1"/>
</dbReference>